<comment type="caution">
    <text evidence="12">The sequence shown here is derived from an EMBL/GenBank/DDBJ whole genome shotgun (WGS) entry which is preliminary data.</text>
</comment>
<comment type="subcellular location">
    <subcellularLocation>
        <location evidence="1">Membrane</location>
        <topology evidence="1">Multi-pass membrane protein</topology>
    </subcellularLocation>
</comment>
<dbReference type="AlphaFoldDB" id="A8NKD5"/>
<keyword evidence="13" id="KW-1185">Reference proteome</keyword>
<sequence>MPFICPCFEMGEVFVDFEKRWSRDNGAPALNPLFLVFSRYFIYPLDVPSLALVVWFLTANFIHAVNSAVWAGNVDIHSEIWCDITTKLLLGVNVAIPGALLCIARQLELVSSSRKIIDSPIVKRNSTIFEVICCYMIPLIYMSLHFVPASNFGTSVGLAIHHSFRHNTSAFATHLSSRSTTISSSSLFSRKIFVVMFITGVSAVTTLFQLFSIPTLKEWTSWDEVHAKLGEVDILSPEDAGNVAATWWILFTISTIFIVLTLAFGEETRDAYKSFVKKWNKREEIAREVKAACKISFRFQLPARRPRTHLPQPIVCRSRLDSSARPHMVELKSGWDDMLDFKYPKSPSPTKRSRSLKSPPISPVSSRSPSSASFRGGDIQSPITPSTGPMSAEETAFMNSTISYLGSPPAHTLGVSAPLQASSPSPVTVRQPPSHPTIPAYHLPRRPVPVLKVAIVADPVLPLADAAKLPATPVAKLSTPPKAPRPQIDSVFQADWPVPPVSPSPTASVSSRYETRSPTLSTRSSIGACSDVPSYYRQPHTEGGRPFEGSSVAMHSPTPQRSHGHHRTPSLKPSLQSLRASWERMRHGSSPVGYPGEGIHMTVVQETV</sequence>
<feature type="region of interest" description="Disordered" evidence="10">
    <location>
        <begin position="493"/>
        <end position="572"/>
    </location>
</feature>
<dbReference type="OMA" id="RVEVEWW"/>
<name>A8NKD5_COPC7</name>
<evidence type="ECO:0000256" key="3">
    <source>
        <dbReference type="ARBA" id="ARBA00022507"/>
    </source>
</evidence>
<evidence type="ECO:0000256" key="7">
    <source>
        <dbReference type="ARBA" id="ARBA00023136"/>
    </source>
</evidence>
<comment type="similarity">
    <text evidence="2">Belongs to the G-protein coupled receptor 4 family.</text>
</comment>
<dbReference type="EMBL" id="AACS02000010">
    <property type="protein sequence ID" value="EAU87394.2"/>
    <property type="molecule type" value="Genomic_DNA"/>
</dbReference>
<evidence type="ECO:0000313" key="13">
    <source>
        <dbReference type="Proteomes" id="UP000001861"/>
    </source>
</evidence>
<dbReference type="InterPro" id="IPR001499">
    <property type="entry name" value="GPCR_STE3"/>
</dbReference>
<evidence type="ECO:0000256" key="2">
    <source>
        <dbReference type="ARBA" id="ARBA00011085"/>
    </source>
</evidence>
<dbReference type="PANTHER" id="PTHR28097:SF1">
    <property type="entry name" value="PHEROMONE A FACTOR RECEPTOR"/>
    <property type="match status" value="1"/>
</dbReference>
<evidence type="ECO:0000256" key="8">
    <source>
        <dbReference type="ARBA" id="ARBA00023170"/>
    </source>
</evidence>
<dbReference type="KEGG" id="cci:CC1G_02153"/>
<feature type="transmembrane region" description="Helical" evidence="11">
    <location>
        <begin position="245"/>
        <end position="265"/>
    </location>
</feature>
<dbReference type="PANTHER" id="PTHR28097">
    <property type="entry name" value="PHEROMONE A FACTOR RECEPTOR"/>
    <property type="match status" value="1"/>
</dbReference>
<dbReference type="GeneID" id="6010931"/>
<keyword evidence="9" id="KW-0807">Transducer</keyword>
<evidence type="ECO:0000256" key="6">
    <source>
        <dbReference type="ARBA" id="ARBA00023040"/>
    </source>
</evidence>
<evidence type="ECO:0000256" key="10">
    <source>
        <dbReference type="SAM" id="MobiDB-lite"/>
    </source>
</evidence>
<dbReference type="PRINTS" id="PR00899">
    <property type="entry name" value="GPCRSTE3"/>
</dbReference>
<feature type="compositionally biased region" description="Polar residues" evidence="10">
    <location>
        <begin position="516"/>
        <end position="527"/>
    </location>
</feature>
<keyword evidence="8 12" id="KW-0675">Receptor</keyword>
<dbReference type="eggNOG" id="ENOG502SPJ7">
    <property type="taxonomic scope" value="Eukaryota"/>
</dbReference>
<dbReference type="OrthoDB" id="2874149at2759"/>
<evidence type="ECO:0000256" key="1">
    <source>
        <dbReference type="ARBA" id="ARBA00004141"/>
    </source>
</evidence>
<dbReference type="GO" id="GO:0005886">
    <property type="term" value="C:plasma membrane"/>
    <property type="evidence" value="ECO:0007669"/>
    <property type="project" value="TreeGrafter"/>
</dbReference>
<dbReference type="HOGENOM" id="CLU_027592_1_0_1"/>
<evidence type="ECO:0000256" key="9">
    <source>
        <dbReference type="ARBA" id="ARBA00023224"/>
    </source>
</evidence>
<feature type="transmembrane region" description="Helical" evidence="11">
    <location>
        <begin position="40"/>
        <end position="62"/>
    </location>
</feature>
<dbReference type="RefSeq" id="XP_001834417.2">
    <property type="nucleotide sequence ID" value="XM_001834365.2"/>
</dbReference>
<keyword evidence="4 11" id="KW-0812">Transmembrane</keyword>
<keyword evidence="6" id="KW-0297">G-protein coupled receptor</keyword>
<feature type="region of interest" description="Disordered" evidence="10">
    <location>
        <begin position="342"/>
        <end position="391"/>
    </location>
</feature>
<protein>
    <submittedName>
        <fullName evidence="12">Pheromone receptor</fullName>
    </submittedName>
</protein>
<feature type="compositionally biased region" description="Low complexity" evidence="10">
    <location>
        <begin position="344"/>
        <end position="373"/>
    </location>
</feature>
<evidence type="ECO:0000256" key="4">
    <source>
        <dbReference type="ARBA" id="ARBA00022692"/>
    </source>
</evidence>
<evidence type="ECO:0000313" key="12">
    <source>
        <dbReference type="EMBL" id="EAU87394.2"/>
    </source>
</evidence>
<dbReference type="GO" id="GO:0004932">
    <property type="term" value="F:mating-type factor pheromone receptor activity"/>
    <property type="evidence" value="ECO:0007669"/>
    <property type="project" value="InterPro"/>
</dbReference>
<reference evidence="12 13" key="1">
    <citation type="journal article" date="2010" name="Proc. Natl. Acad. Sci. U.S.A.">
        <title>Insights into evolution of multicellular fungi from the assembled chromosomes of the mushroom Coprinopsis cinerea (Coprinus cinereus).</title>
        <authorList>
            <person name="Stajich J.E."/>
            <person name="Wilke S.K."/>
            <person name="Ahren D."/>
            <person name="Au C.H."/>
            <person name="Birren B.W."/>
            <person name="Borodovsky M."/>
            <person name="Burns C."/>
            <person name="Canback B."/>
            <person name="Casselton L.A."/>
            <person name="Cheng C.K."/>
            <person name="Deng J."/>
            <person name="Dietrich F.S."/>
            <person name="Fargo D.C."/>
            <person name="Farman M.L."/>
            <person name="Gathman A.C."/>
            <person name="Goldberg J."/>
            <person name="Guigo R."/>
            <person name="Hoegger P.J."/>
            <person name="Hooker J.B."/>
            <person name="Huggins A."/>
            <person name="James T.Y."/>
            <person name="Kamada T."/>
            <person name="Kilaru S."/>
            <person name="Kodira C."/>
            <person name="Kues U."/>
            <person name="Kupfer D."/>
            <person name="Kwan H.S."/>
            <person name="Lomsadze A."/>
            <person name="Li W."/>
            <person name="Lilly W.W."/>
            <person name="Ma L.J."/>
            <person name="Mackey A.J."/>
            <person name="Manning G."/>
            <person name="Martin F."/>
            <person name="Muraguchi H."/>
            <person name="Natvig D.O."/>
            <person name="Palmerini H."/>
            <person name="Ramesh M.A."/>
            <person name="Rehmeyer C.J."/>
            <person name="Roe B.A."/>
            <person name="Shenoy N."/>
            <person name="Stanke M."/>
            <person name="Ter-Hovhannisyan V."/>
            <person name="Tunlid A."/>
            <person name="Velagapudi R."/>
            <person name="Vision T.J."/>
            <person name="Zeng Q."/>
            <person name="Zolan M.E."/>
            <person name="Pukkila P.J."/>
        </authorList>
    </citation>
    <scope>NUCLEOTIDE SEQUENCE [LARGE SCALE GENOMIC DNA]</scope>
    <source>
        <strain evidence="13">Okayama-7 / 130 / ATCC MYA-4618 / FGSC 9003</strain>
    </source>
</reference>
<gene>
    <name evidence="12" type="ORF">CC1G_02153</name>
</gene>
<dbReference type="STRING" id="240176.A8NKD5"/>
<keyword evidence="5 11" id="KW-1133">Transmembrane helix</keyword>
<dbReference type="InParanoid" id="A8NKD5"/>
<dbReference type="Proteomes" id="UP000001861">
    <property type="component" value="Unassembled WGS sequence"/>
</dbReference>
<feature type="transmembrane region" description="Helical" evidence="11">
    <location>
        <begin position="192"/>
        <end position="213"/>
    </location>
</feature>
<keyword evidence="3" id="KW-0589">Pheromone response</keyword>
<keyword evidence="7 11" id="KW-0472">Membrane</keyword>
<dbReference type="Pfam" id="PF02076">
    <property type="entry name" value="STE3"/>
    <property type="match status" value="2"/>
</dbReference>
<evidence type="ECO:0000256" key="11">
    <source>
        <dbReference type="SAM" id="Phobius"/>
    </source>
</evidence>
<dbReference type="VEuPathDB" id="FungiDB:CC1G_02153"/>
<dbReference type="GO" id="GO:0000750">
    <property type="term" value="P:pheromone-dependent signal transduction involved in conjugation with cellular fusion"/>
    <property type="evidence" value="ECO:0007669"/>
    <property type="project" value="TreeGrafter"/>
</dbReference>
<evidence type="ECO:0000256" key="5">
    <source>
        <dbReference type="ARBA" id="ARBA00022989"/>
    </source>
</evidence>
<organism evidence="12 13">
    <name type="scientific">Coprinopsis cinerea (strain Okayama-7 / 130 / ATCC MYA-4618 / FGSC 9003)</name>
    <name type="common">Inky cap fungus</name>
    <name type="synonym">Hormographiella aspergillata</name>
    <dbReference type="NCBI Taxonomy" id="240176"/>
    <lineage>
        <taxon>Eukaryota</taxon>
        <taxon>Fungi</taxon>
        <taxon>Dikarya</taxon>
        <taxon>Basidiomycota</taxon>
        <taxon>Agaricomycotina</taxon>
        <taxon>Agaricomycetes</taxon>
        <taxon>Agaricomycetidae</taxon>
        <taxon>Agaricales</taxon>
        <taxon>Agaricineae</taxon>
        <taxon>Psathyrellaceae</taxon>
        <taxon>Coprinopsis</taxon>
    </lineage>
</organism>
<proteinExistence type="inferred from homology"/>
<accession>A8NKD5</accession>